<dbReference type="GO" id="GO:0008757">
    <property type="term" value="F:S-adenosylmethionine-dependent methyltransferase activity"/>
    <property type="evidence" value="ECO:0007669"/>
    <property type="project" value="InterPro"/>
</dbReference>
<reference evidence="6 7" key="1">
    <citation type="submission" date="2017-07" db="EMBL/GenBank/DDBJ databases">
        <title>Leptospira spp. isolated from tropical soils.</title>
        <authorList>
            <person name="Thibeaux R."/>
            <person name="Iraola G."/>
            <person name="Ferres I."/>
            <person name="Bierque E."/>
            <person name="Girault D."/>
            <person name="Soupe-Gilbert M.-E."/>
            <person name="Picardeau M."/>
            <person name="Goarant C."/>
        </authorList>
    </citation>
    <scope>NUCLEOTIDE SEQUENCE [LARGE SCALE GENOMIC DNA]</scope>
    <source>
        <strain evidence="6 7">FH2-C-A2</strain>
    </source>
</reference>
<comment type="pathway">
    <text evidence="4">Phospholipid metabolism.</text>
</comment>
<keyword evidence="3 6" id="KW-0808">Transferase</keyword>
<dbReference type="Proteomes" id="UP000231912">
    <property type="component" value="Unassembled WGS sequence"/>
</dbReference>
<protein>
    <submittedName>
        <fullName evidence="6">Methyltransferase</fullName>
    </submittedName>
</protein>
<dbReference type="GO" id="GO:0032259">
    <property type="term" value="P:methylation"/>
    <property type="evidence" value="ECO:0007669"/>
    <property type="project" value="UniProtKB-KW"/>
</dbReference>
<evidence type="ECO:0000259" key="5">
    <source>
        <dbReference type="Pfam" id="PF08241"/>
    </source>
</evidence>
<dbReference type="EMBL" id="NPDT01000007">
    <property type="protein sequence ID" value="PJZ65008.1"/>
    <property type="molecule type" value="Genomic_DNA"/>
</dbReference>
<evidence type="ECO:0000313" key="6">
    <source>
        <dbReference type="EMBL" id="PJZ65008.1"/>
    </source>
</evidence>
<organism evidence="6 7">
    <name type="scientific">Leptospira wolffii</name>
    <dbReference type="NCBI Taxonomy" id="409998"/>
    <lineage>
        <taxon>Bacteria</taxon>
        <taxon>Pseudomonadati</taxon>
        <taxon>Spirochaetota</taxon>
        <taxon>Spirochaetia</taxon>
        <taxon>Leptospirales</taxon>
        <taxon>Leptospiraceae</taxon>
        <taxon>Leptospira</taxon>
    </lineage>
</organism>
<dbReference type="SUPFAM" id="SSF53335">
    <property type="entry name" value="S-adenosyl-L-methionine-dependent methyltransferases"/>
    <property type="match status" value="1"/>
</dbReference>
<evidence type="ECO:0000256" key="2">
    <source>
        <dbReference type="ARBA" id="ARBA00022603"/>
    </source>
</evidence>
<dbReference type="InterPro" id="IPR013216">
    <property type="entry name" value="Methyltransf_11"/>
</dbReference>
<sequence length="305" mass="34867">MERDPSPKEVFRYSGAFPSSDSEKSGFADVISLVSSDVGVPTDLSHLYLNSGGEAWANLGFWKESNRYGEACAELARVLGKLGELSEESRVLDLGFGCGEQFRIWQREFGVPFEHLTGLNISKSQYQFAKNKYSDPNRSPELILGGIEKLTAFPDKHFDRVIALDSFYFFPNRDKVVSQIFRILKPGGIFSSTEIFLSDRRIGFWENAKRSLIAWAARMPRSGWTSAEKIIESYSSQGFLFEALERIDPYVFEGFSDFLLSKTREKDSGMPGRLKTRYKILADYLGSEAIKKHFEYWIYKVRRPK</sequence>
<dbReference type="CDD" id="cd02440">
    <property type="entry name" value="AdoMet_MTases"/>
    <property type="match status" value="1"/>
</dbReference>
<feature type="domain" description="Methyltransferase type 11" evidence="5">
    <location>
        <begin position="92"/>
        <end position="190"/>
    </location>
</feature>
<name>A0A2M9Z9C4_9LEPT</name>
<dbReference type="InterPro" id="IPR029063">
    <property type="entry name" value="SAM-dependent_MTases_sf"/>
</dbReference>
<dbReference type="AlphaFoldDB" id="A0A2M9Z9C4"/>
<evidence type="ECO:0000256" key="3">
    <source>
        <dbReference type="ARBA" id="ARBA00022679"/>
    </source>
</evidence>
<comment type="caution">
    <text evidence="6">The sequence shown here is derived from an EMBL/GenBank/DDBJ whole genome shotgun (WGS) entry which is preliminary data.</text>
</comment>
<dbReference type="RefSeq" id="WP_100759780.1">
    <property type="nucleotide sequence ID" value="NZ_NPDT01000007.1"/>
</dbReference>
<dbReference type="PANTHER" id="PTHR44307">
    <property type="entry name" value="PHOSPHOETHANOLAMINE METHYLTRANSFERASE"/>
    <property type="match status" value="1"/>
</dbReference>
<keyword evidence="2 6" id="KW-0489">Methyltransferase</keyword>
<comment type="pathway">
    <text evidence="1">Lipid metabolism.</text>
</comment>
<dbReference type="Pfam" id="PF08241">
    <property type="entry name" value="Methyltransf_11"/>
    <property type="match status" value="1"/>
</dbReference>
<evidence type="ECO:0000256" key="4">
    <source>
        <dbReference type="ARBA" id="ARBA00025707"/>
    </source>
</evidence>
<evidence type="ECO:0000313" key="7">
    <source>
        <dbReference type="Proteomes" id="UP000231912"/>
    </source>
</evidence>
<evidence type="ECO:0000256" key="1">
    <source>
        <dbReference type="ARBA" id="ARBA00005189"/>
    </source>
</evidence>
<accession>A0A2M9Z9C4</accession>
<proteinExistence type="predicted"/>
<gene>
    <name evidence="6" type="ORF">CH371_16045</name>
</gene>
<dbReference type="Gene3D" id="3.40.50.150">
    <property type="entry name" value="Vaccinia Virus protein VP39"/>
    <property type="match status" value="1"/>
</dbReference>
<dbReference type="PANTHER" id="PTHR44307:SF2">
    <property type="entry name" value="PHOSPHOETHANOLAMINE METHYLTRANSFERASE ISOFORM X1"/>
    <property type="match status" value="1"/>
</dbReference>